<evidence type="ECO:0000313" key="1">
    <source>
        <dbReference type="EMBL" id="PPJ51504.1"/>
    </source>
</evidence>
<organism evidence="1 2">
    <name type="scientific">Cercospora berteroae</name>
    <dbReference type="NCBI Taxonomy" id="357750"/>
    <lineage>
        <taxon>Eukaryota</taxon>
        <taxon>Fungi</taxon>
        <taxon>Dikarya</taxon>
        <taxon>Ascomycota</taxon>
        <taxon>Pezizomycotina</taxon>
        <taxon>Dothideomycetes</taxon>
        <taxon>Dothideomycetidae</taxon>
        <taxon>Mycosphaerellales</taxon>
        <taxon>Mycosphaerellaceae</taxon>
        <taxon>Cercospora</taxon>
    </lineage>
</organism>
<evidence type="ECO:0000313" key="2">
    <source>
        <dbReference type="Proteomes" id="UP000237631"/>
    </source>
</evidence>
<sequence>MQPPLTRVCRQIREETLKMFYHGNTFVMEFIATTFRGHDPMSDNTHQRTKEVSAWLQCTSQEHHDTIKHAKLVICKPELENVHFTNWQSLINILKQCGYACEGGKQKLDAVMHSITDAADYAGYVRLWIPNHPASQVLFFVQATNQDARRFFKDLGLDVEVNLTFMPSLHFEGCGNCEGMPDLSGVRDFETQ</sequence>
<keyword evidence="2" id="KW-1185">Reference proteome</keyword>
<dbReference type="AlphaFoldDB" id="A0A2S6BVK8"/>
<dbReference type="EMBL" id="PNEN01001751">
    <property type="protein sequence ID" value="PPJ51504.1"/>
    <property type="molecule type" value="Genomic_DNA"/>
</dbReference>
<accession>A0A2S6BVK8</accession>
<proteinExistence type="predicted"/>
<dbReference type="STRING" id="357750.A0A2S6BVK8"/>
<reference evidence="2" key="1">
    <citation type="journal article" date="2017" name="bioRxiv">
        <title>Conservation of a gene cluster reveals novel cercosporin biosynthetic mechanisms and extends production to the genus Colletotrichum.</title>
        <authorList>
            <person name="de Jonge R."/>
            <person name="Ebert M.K."/>
            <person name="Huitt-Roehl C.R."/>
            <person name="Pal P."/>
            <person name="Suttle J.C."/>
            <person name="Spanner R.E."/>
            <person name="Neubauer J.D."/>
            <person name="Jurick W.M.II."/>
            <person name="Stott K.A."/>
            <person name="Secor G.A."/>
            <person name="Thomma B.P.H.J."/>
            <person name="Van de Peer Y."/>
            <person name="Townsend C.A."/>
            <person name="Bolton M.D."/>
        </authorList>
    </citation>
    <scope>NUCLEOTIDE SEQUENCE [LARGE SCALE GENOMIC DNA]</scope>
    <source>
        <strain evidence="2">CBS538.71</strain>
    </source>
</reference>
<gene>
    <name evidence="1" type="ORF">CBER1_07968</name>
</gene>
<comment type="caution">
    <text evidence="1">The sequence shown here is derived from an EMBL/GenBank/DDBJ whole genome shotgun (WGS) entry which is preliminary data.</text>
</comment>
<name>A0A2S6BVK8_9PEZI</name>
<dbReference type="Proteomes" id="UP000237631">
    <property type="component" value="Unassembled WGS sequence"/>
</dbReference>
<dbReference type="OrthoDB" id="3650885at2759"/>
<protein>
    <submittedName>
        <fullName evidence="1">Uncharacterized protein</fullName>
    </submittedName>
</protein>